<evidence type="ECO:0000313" key="2">
    <source>
        <dbReference type="EMBL" id="CAB3386454.1"/>
    </source>
</evidence>
<accession>A0A8S1E1W7</accession>
<evidence type="ECO:0000256" key="1">
    <source>
        <dbReference type="SAM" id="SignalP"/>
    </source>
</evidence>
<comment type="caution">
    <text evidence="2">The sequence shown here is derived from an EMBL/GenBank/DDBJ whole genome shotgun (WGS) entry which is preliminary data.</text>
</comment>
<feature type="signal peptide" evidence="1">
    <location>
        <begin position="1"/>
        <end position="21"/>
    </location>
</feature>
<dbReference type="EMBL" id="CADEPI010000484">
    <property type="protein sequence ID" value="CAB3386454.1"/>
    <property type="molecule type" value="Genomic_DNA"/>
</dbReference>
<dbReference type="AlphaFoldDB" id="A0A8S1E1W7"/>
<name>A0A8S1E1W7_9INSE</name>
<proteinExistence type="predicted"/>
<dbReference type="Proteomes" id="UP000494165">
    <property type="component" value="Unassembled WGS sequence"/>
</dbReference>
<keyword evidence="1" id="KW-0732">Signal</keyword>
<organism evidence="2 3">
    <name type="scientific">Cloeon dipterum</name>
    <dbReference type="NCBI Taxonomy" id="197152"/>
    <lineage>
        <taxon>Eukaryota</taxon>
        <taxon>Metazoa</taxon>
        <taxon>Ecdysozoa</taxon>
        <taxon>Arthropoda</taxon>
        <taxon>Hexapoda</taxon>
        <taxon>Insecta</taxon>
        <taxon>Pterygota</taxon>
        <taxon>Palaeoptera</taxon>
        <taxon>Ephemeroptera</taxon>
        <taxon>Pisciforma</taxon>
        <taxon>Baetidae</taxon>
        <taxon>Cloeon</taxon>
    </lineage>
</organism>
<keyword evidence="3" id="KW-1185">Reference proteome</keyword>
<reference evidence="2 3" key="1">
    <citation type="submission" date="2020-04" db="EMBL/GenBank/DDBJ databases">
        <authorList>
            <person name="Alioto T."/>
            <person name="Alioto T."/>
            <person name="Gomez Garrido J."/>
        </authorList>
    </citation>
    <scope>NUCLEOTIDE SEQUENCE [LARGE SCALE GENOMIC DNA]</scope>
</reference>
<sequence>MHRLVALLALLMACVVALTMAMPSPDGEDVVIQPAELVFEEHLPSDGQQSDKTLAKFVEELLALRNKPL</sequence>
<evidence type="ECO:0000313" key="3">
    <source>
        <dbReference type="Proteomes" id="UP000494165"/>
    </source>
</evidence>
<feature type="chain" id="PRO_5035790338" evidence="1">
    <location>
        <begin position="22"/>
        <end position="69"/>
    </location>
</feature>
<protein>
    <submittedName>
        <fullName evidence="2">Uncharacterized protein</fullName>
    </submittedName>
</protein>
<gene>
    <name evidence="2" type="ORF">CLODIP_2_CD03844</name>
</gene>